<dbReference type="Proteomes" id="UP001597116">
    <property type="component" value="Unassembled WGS sequence"/>
</dbReference>
<evidence type="ECO:0000256" key="5">
    <source>
        <dbReference type="PROSITE-ProRule" id="PRU00169"/>
    </source>
</evidence>
<dbReference type="InterPro" id="IPR018060">
    <property type="entry name" value="HTH_AraC"/>
</dbReference>
<dbReference type="PANTHER" id="PTHR43547">
    <property type="entry name" value="TWO-COMPONENT HISTIDINE KINASE"/>
    <property type="match status" value="1"/>
</dbReference>
<keyword evidence="9" id="KW-1185">Reference proteome</keyword>
<keyword evidence="3" id="KW-0238">DNA-binding</keyword>
<evidence type="ECO:0000256" key="3">
    <source>
        <dbReference type="ARBA" id="ARBA00023125"/>
    </source>
</evidence>
<dbReference type="SUPFAM" id="SSF46689">
    <property type="entry name" value="Homeodomain-like"/>
    <property type="match status" value="1"/>
</dbReference>
<feature type="domain" description="HTH araC/xylS-type" evidence="6">
    <location>
        <begin position="109"/>
        <end position="206"/>
    </location>
</feature>
<dbReference type="Gene3D" id="1.10.10.60">
    <property type="entry name" value="Homeodomain-like"/>
    <property type="match status" value="1"/>
</dbReference>
<dbReference type="SUPFAM" id="SSF52172">
    <property type="entry name" value="CheY-like"/>
    <property type="match status" value="1"/>
</dbReference>
<evidence type="ECO:0000259" key="6">
    <source>
        <dbReference type="PROSITE" id="PS01124"/>
    </source>
</evidence>
<evidence type="ECO:0000256" key="4">
    <source>
        <dbReference type="ARBA" id="ARBA00023163"/>
    </source>
</evidence>
<comment type="caution">
    <text evidence="8">The sequence shown here is derived from an EMBL/GenBank/DDBJ whole genome shotgun (WGS) entry which is preliminary data.</text>
</comment>
<sequence length="207" mass="23108">MLDQLRISASPGAIEQDALPQILVVEDNETLLAFLANRLGTHYRLLLASNGARAWELAQQHLPDLVISDVMMPLMDGFELTQRLKTSSVTDHIAVILLTDKAAPKSRLDGLGHGADDYIAKPFQLDELTLRVSMSRKTLDRKVQSLTQLAPNELIRNYQLLRGAELLGSGQPISQVAYQVGFESPSHFSYAFRELYALTPSEFARRY</sequence>
<keyword evidence="2" id="KW-0805">Transcription regulation</keyword>
<accession>A0ABW3Q0R1</accession>
<evidence type="ECO:0000313" key="9">
    <source>
        <dbReference type="Proteomes" id="UP001597116"/>
    </source>
</evidence>
<dbReference type="PRINTS" id="PR00032">
    <property type="entry name" value="HTHARAC"/>
</dbReference>
<dbReference type="InterPro" id="IPR001789">
    <property type="entry name" value="Sig_transdc_resp-reg_receiver"/>
</dbReference>
<dbReference type="Pfam" id="PF00072">
    <property type="entry name" value="Response_reg"/>
    <property type="match status" value="1"/>
</dbReference>
<dbReference type="EMBL" id="JBHTLP010000004">
    <property type="protein sequence ID" value="MFD1140903.1"/>
    <property type="molecule type" value="Genomic_DNA"/>
</dbReference>
<dbReference type="InterPro" id="IPR011006">
    <property type="entry name" value="CheY-like_superfamily"/>
</dbReference>
<dbReference type="SMART" id="SM00448">
    <property type="entry name" value="REC"/>
    <property type="match status" value="1"/>
</dbReference>
<dbReference type="PROSITE" id="PS01124">
    <property type="entry name" value="HTH_ARAC_FAMILY_2"/>
    <property type="match status" value="1"/>
</dbReference>
<organism evidence="8 9">
    <name type="scientific">Larkinella insperata</name>
    <dbReference type="NCBI Taxonomy" id="332158"/>
    <lineage>
        <taxon>Bacteria</taxon>
        <taxon>Pseudomonadati</taxon>
        <taxon>Bacteroidota</taxon>
        <taxon>Cytophagia</taxon>
        <taxon>Cytophagales</taxon>
        <taxon>Spirosomataceae</taxon>
        <taxon>Larkinella</taxon>
    </lineage>
</organism>
<dbReference type="RefSeq" id="WP_379884016.1">
    <property type="nucleotide sequence ID" value="NZ_JBHTLP010000004.1"/>
</dbReference>
<reference evidence="9" key="1">
    <citation type="journal article" date="2019" name="Int. J. Syst. Evol. Microbiol.">
        <title>The Global Catalogue of Microorganisms (GCM) 10K type strain sequencing project: providing services to taxonomists for standard genome sequencing and annotation.</title>
        <authorList>
            <consortium name="The Broad Institute Genomics Platform"/>
            <consortium name="The Broad Institute Genome Sequencing Center for Infectious Disease"/>
            <person name="Wu L."/>
            <person name="Ma J."/>
        </authorList>
    </citation>
    <scope>NUCLEOTIDE SEQUENCE [LARGE SCALE GENOMIC DNA]</scope>
    <source>
        <strain evidence="9">CCUG 55608</strain>
    </source>
</reference>
<evidence type="ECO:0000256" key="1">
    <source>
        <dbReference type="ARBA" id="ARBA00022553"/>
    </source>
</evidence>
<proteinExistence type="predicted"/>
<dbReference type="InterPro" id="IPR018062">
    <property type="entry name" value="HTH_AraC-typ_CS"/>
</dbReference>
<feature type="modified residue" description="4-aspartylphosphate" evidence="5">
    <location>
        <position position="69"/>
    </location>
</feature>
<dbReference type="PROSITE" id="PS00041">
    <property type="entry name" value="HTH_ARAC_FAMILY_1"/>
    <property type="match status" value="1"/>
</dbReference>
<dbReference type="InterPro" id="IPR009057">
    <property type="entry name" value="Homeodomain-like_sf"/>
</dbReference>
<dbReference type="Pfam" id="PF00165">
    <property type="entry name" value="HTH_AraC"/>
    <property type="match status" value="1"/>
</dbReference>
<evidence type="ECO:0000256" key="2">
    <source>
        <dbReference type="ARBA" id="ARBA00023015"/>
    </source>
</evidence>
<keyword evidence="1 5" id="KW-0597">Phosphoprotein</keyword>
<dbReference type="SMART" id="SM00342">
    <property type="entry name" value="HTH_ARAC"/>
    <property type="match status" value="1"/>
</dbReference>
<dbReference type="PROSITE" id="PS50110">
    <property type="entry name" value="RESPONSE_REGULATORY"/>
    <property type="match status" value="1"/>
</dbReference>
<dbReference type="PANTHER" id="PTHR43547:SF2">
    <property type="entry name" value="HYBRID SIGNAL TRANSDUCTION HISTIDINE KINASE C"/>
    <property type="match status" value="1"/>
</dbReference>
<dbReference type="InterPro" id="IPR020449">
    <property type="entry name" value="Tscrpt_reg_AraC-type_HTH"/>
</dbReference>
<evidence type="ECO:0000259" key="7">
    <source>
        <dbReference type="PROSITE" id="PS50110"/>
    </source>
</evidence>
<keyword evidence="4" id="KW-0804">Transcription</keyword>
<evidence type="ECO:0000313" key="8">
    <source>
        <dbReference type="EMBL" id="MFD1140903.1"/>
    </source>
</evidence>
<dbReference type="Gene3D" id="3.40.50.2300">
    <property type="match status" value="1"/>
</dbReference>
<protein>
    <submittedName>
        <fullName evidence="8">Response regulator</fullName>
    </submittedName>
</protein>
<name>A0ABW3Q0R1_9BACT</name>
<gene>
    <name evidence="8" type="ORF">ACFQ4C_07280</name>
</gene>
<feature type="domain" description="Response regulatory" evidence="7">
    <location>
        <begin position="21"/>
        <end position="136"/>
    </location>
</feature>